<dbReference type="Pfam" id="PF22936">
    <property type="entry name" value="Pol_BBD"/>
    <property type="match status" value="2"/>
</dbReference>
<evidence type="ECO:0000256" key="1">
    <source>
        <dbReference type="ARBA" id="ARBA00022670"/>
    </source>
</evidence>
<feature type="region of interest" description="Disordered" evidence="7">
    <location>
        <begin position="189"/>
        <end position="215"/>
    </location>
</feature>
<reference evidence="10" key="2">
    <citation type="submission" date="2022-01" db="EMBL/GenBank/DDBJ databases">
        <authorList>
            <person name="Yamashiro T."/>
            <person name="Shiraishi A."/>
            <person name="Satake H."/>
            <person name="Nakayama K."/>
        </authorList>
    </citation>
    <scope>NUCLEOTIDE SEQUENCE</scope>
</reference>
<dbReference type="InterPro" id="IPR054722">
    <property type="entry name" value="PolX-like_BBD"/>
</dbReference>
<dbReference type="SUPFAM" id="SSF56672">
    <property type="entry name" value="DNA/RNA polymerases"/>
    <property type="match status" value="1"/>
</dbReference>
<dbReference type="InterPro" id="IPR057670">
    <property type="entry name" value="SH3_retrovirus"/>
</dbReference>
<dbReference type="InterPro" id="IPR043502">
    <property type="entry name" value="DNA/RNA_pol_sf"/>
</dbReference>
<dbReference type="CDD" id="cd09272">
    <property type="entry name" value="RNase_HI_RT_Ty1"/>
    <property type="match status" value="1"/>
</dbReference>
<dbReference type="SUPFAM" id="SSF57756">
    <property type="entry name" value="Retrovirus zinc finger-like domains"/>
    <property type="match status" value="1"/>
</dbReference>
<sequence length="3036" mass="345014">ISRVPKEVYVSKPVTTNAKGVSAPKSKKVEPSCVTHIKTPRQPIKDQETPKVNRKNWNAMMEKELGEGYSFTKNKCFVCGSLSHLIKNCDYYEKKIAREAEFKKQRVFNTGNGVAKPVWINANRVNHANQFVPKPVQLNSGRPNANSVRHNVNISRVNVNSVRSNVNTGRTNVNPVRPTVNTGSSIVNTVRSRQPVPTKTSNSLSPKRPQGNWGSAVKTSACYNWRNSKPNSNCDSGPTFIRTYHPLKNMIDRGIFDSGCSGHMTGNKDQLEDFEEFNGGSVTFGGSKGYISGKGKIRVGNLDFDSVSFVKELGHFNLFSISQICDKQDKVLFTETECLVVSSDFKMSDENQILLKVPRHHNMYSFDMKTPTPAKGFACLIAKATSDESKLWHRRLGHINFKNLNKLVKGNLVRGLPSKVFKNDHTCVACHKGKQHRASCKAKLERLITEPLHTLHMDLFGPTSVKSINHASYCLVITDDCTRFSWVFFLASKDETSGILQNFIRQIENQLSHRVKIIRSDNGTEFKNRDMLEFCGNKGIKQEYSNARTPQQNGVAERMNRTLIEAARTMLADSLLPTTFWAEAVSTACYIFNRVRVTKPQNKTPYELLFGHKPIISYIRPFGCHVTILDTLSVLGKFDGKSDEGFLVGYSLNSKAYRVYNLVTKRVEVNLHVNFLEDKPNVKGVGYRWMFDIDYLTDSMNYIPVSLENQANPHAGTSEVTNSAGTSQTPNANASEEKDEDAELIVVPSAKEEILTEPQQEKEASSTGTSEDNPKILAFRRELEAIAQKHLGTVPENNSTSTLSVNSGSEPVNTGKLDPDDTPMPELEIFHKSETGIFDEASYDEEGVVTDFKSLPTVIEVSPTLTLRIHNIHPKSQILGDPKLAVQTRSKVPQKSGAHALISYIQKQQRNNHKDQQHYLPQGMKVIGTKWVYRNKRDERGVVVRNKARLVAQGYTQEEGIDYDDVFAHMARMEAIRLFLAFASFMGFIVYQMDVKSAFLYGTIDKEVYVSQPPGFVDPDHPKKVYKVVKALYGLHQAPRAWYATLSTFLEKHGYKRGTIDKTLFIKRDKKDIMLVQVYVDDIIFGSTKKSWCDEFEALMKSRFQMSSMGELTFFLGLQVKQNTEGIFISQDKYVAEILKKFDLVSVKTTITPMETKMALTKDKEAVDVDVQLYRSMIGSLMYLTASRPDIMFAVCACSRFQVTPKTSHLNAVKRIFKYLKGKPKLGLWYPRESPFDLEAFFDSDYGGSNLDRKSTTGGCQFLGQRLISWQCKKQTIVATFTTEAEYVAAKNCCGQVLWVQNQLLDYGFNFMNTKIHIDNESTICIVKNPVYHSKTKHIEIRHHFIRDCYEKKLICVEKIHTDLNVAGLLTKPFDGSRNSMDLQMLEGVIRSLFFKQFWQTATAKTLADGTLELQATIDTIVYTITEASIEMDLLNLLEKLFTTPMRFLSHQFLHCIIALKVMEWEQLGTIFYYNCLDLVKTLEVALKRKTKRVLLSDSEEEETEAQGRKTHDLDPLVSLVQELITPSKTVNASGENKKRDNKEKGRSFQKNLLVLCFGHEESFGCQILRHDPVTTDSHKSLQYPLRQSKKKSKGSYEGRKDLTLLKDKRTNSSRRSRTLLKLSELRCIEKSNELKESVLGKDLTVEDYAKRMVELVNQRRKHFAEERARAKRNKPMTQTQLRNYMSNFLKNQGTWKLTQLKKLNFEEVKAEFEKLVKQLDTYVPMNFEATKESLKRFGEELQTKTAKKLKFDDEGTQPTEEKIEEDKDDKPTKKTGKRRKQIARKGFHTDHDRDESEDSDEANEKDDSTLGTKIPINLVPVATKSPSIANYKIIRQGRKGVYQIVRENGTDMVYISFGAMLTDISRDDLTELYRIVMKKHGMNEPEDEFEKVLWEYLKNIVHYLNLESVDIYMLIERKYPLSAKVCKAMLDKKLQGGKPDEDCYKLLKMMEKQAGAKGLTSPEQTATVEMVFSRPWTCTFLVAKGLATPELMANCTNIKSGSIIVSIGRVAVLVKSVYKLRIEQYFQEQDYALWDVIENGNSFKPATQTTTNADGSSTTLISGPITSDEKTQKNNDVKERSMLLMALPNEHIQTFNQYKDAKTLFAAIQTRFGGFRRLNKPDLDTMRFDDIYNNFKIIEQEVKGTASSSSQNLPFMSSTSSTNEVNIAYGVSTANTQASTASTANLSDDSVYAFLASQPNGSQHVHENLEQIHEDDLEEMDLKWHDTAGYDKSKVECFNCHKLGHFARECRGPRNQDNRSRNQDSSRRTINVEEISSKAMLAIDGAGFDWSFMADEEVPSDMALMAFSDSEVHNDKTCSKTCLKSFKTLKTQLDDLRIEFNKYEFNLATYKRGLASVEEQLVFYKKNEVLFCEQLAVLKRDISYKDSEISVLKSELEKLKQDKESNQLKIENFDNSSKSLDKLIGSQIPNKSIKGLGLEEFQQPEFEGYGAKISKSVSEDISNEVMNLLMPHWLRNWQKAINTARPNTTVVNAVMANQVNVVKASTCWVWRPTKLNSASLTFKRHNYVDGHLQIEDQGYVDSGCSRHMTSNMSYLSDFKEFDGGYVTFGGGAKGGRITGKGTLKTGKLDFEDVYFVKELQFNLFSVSQMCDKKNNVLFTDTGCFVLSPDFKLADESQVLLKVPRKNNMYSVDMKNIVPKESLTCLVAKATLDESMLWHRRLGHINFKTINKLVKDNLVRGLPTKRFENDQTCVACLKGKQHKASCKSKIQNSISQPLFMLHMDLFGPTYVSSLMNKKYCLVVTDDYSRFTWVFFLATKDETSGILKSFITEIENLVDKKVKVIRCDNGTEFKNRVMSEFCEKKGIKREYSVARTPQQNGVAERRNRTLIEAARTMLADSKLPTTFWAKAVNTACYVHNRVLVVKPHNKTLYELVRGRTPALSFMRPFGCHVIILNTLDHLGKFNGKLDDGFFIRYSLNSKAFRVYNIRTRKGEESLHIKFLEDKPIIAGDRPKWLFDIDVLTQSMNYVPVVAGTNSNDFARTKVKFWCSDIGKKEDEGVSKDSGLDDQERLANNS</sequence>
<comment type="caution">
    <text evidence="10">The sequence shown here is derived from an EMBL/GenBank/DDBJ whole genome shotgun (WGS) entry which is preliminary data.</text>
</comment>
<proteinExistence type="predicted"/>
<dbReference type="InterPro" id="IPR001584">
    <property type="entry name" value="Integrase_cat-core"/>
</dbReference>
<feature type="compositionally biased region" description="Basic residues" evidence="7">
    <location>
        <begin position="1774"/>
        <end position="1787"/>
    </location>
</feature>
<organism evidence="10 11">
    <name type="scientific">Tanacetum coccineum</name>
    <dbReference type="NCBI Taxonomy" id="301880"/>
    <lineage>
        <taxon>Eukaryota</taxon>
        <taxon>Viridiplantae</taxon>
        <taxon>Streptophyta</taxon>
        <taxon>Embryophyta</taxon>
        <taxon>Tracheophyta</taxon>
        <taxon>Spermatophyta</taxon>
        <taxon>Magnoliopsida</taxon>
        <taxon>eudicotyledons</taxon>
        <taxon>Gunneridae</taxon>
        <taxon>Pentapetalae</taxon>
        <taxon>asterids</taxon>
        <taxon>campanulids</taxon>
        <taxon>Asterales</taxon>
        <taxon>Asteraceae</taxon>
        <taxon>Asteroideae</taxon>
        <taxon>Anthemideae</taxon>
        <taxon>Anthemidinae</taxon>
        <taxon>Tanacetum</taxon>
    </lineage>
</organism>
<feature type="region of interest" description="Disordered" evidence="7">
    <location>
        <begin position="1749"/>
        <end position="1812"/>
    </location>
</feature>
<feature type="coiled-coil region" evidence="6">
    <location>
        <begin position="2390"/>
        <end position="2417"/>
    </location>
</feature>
<dbReference type="InterPro" id="IPR013103">
    <property type="entry name" value="RVT_2"/>
</dbReference>
<keyword evidence="11" id="KW-1185">Reference proteome</keyword>
<reference evidence="10" key="1">
    <citation type="journal article" date="2022" name="Int. J. Mol. Sci.">
        <title>Draft Genome of Tanacetum Coccineum: Genomic Comparison of Closely Related Tanacetum-Family Plants.</title>
        <authorList>
            <person name="Yamashiro T."/>
            <person name="Shiraishi A."/>
            <person name="Nakayama K."/>
            <person name="Satake H."/>
        </authorList>
    </citation>
    <scope>NUCLEOTIDE SEQUENCE</scope>
</reference>
<dbReference type="InterPro" id="IPR039537">
    <property type="entry name" value="Retrotran_Ty1/copia-like"/>
</dbReference>
<evidence type="ECO:0000313" key="11">
    <source>
        <dbReference type="Proteomes" id="UP001151760"/>
    </source>
</evidence>
<protein>
    <submittedName>
        <fullName evidence="10">Ribonuclease H-like domain-containing protein</fullName>
    </submittedName>
</protein>
<keyword evidence="1" id="KW-0645">Protease</keyword>
<evidence type="ECO:0000313" key="10">
    <source>
        <dbReference type="EMBL" id="GJT32746.1"/>
    </source>
</evidence>
<evidence type="ECO:0000256" key="5">
    <source>
        <dbReference type="PROSITE-ProRule" id="PRU00047"/>
    </source>
</evidence>
<feature type="domain" description="CCHC-type" evidence="8">
    <location>
        <begin position="2238"/>
        <end position="2252"/>
    </location>
</feature>
<feature type="compositionally biased region" description="Polar residues" evidence="7">
    <location>
        <begin position="189"/>
        <end position="205"/>
    </location>
</feature>
<dbReference type="SUPFAM" id="SSF53098">
    <property type="entry name" value="Ribonuclease H-like"/>
    <property type="match status" value="2"/>
</dbReference>
<feature type="region of interest" description="Disordered" evidence="7">
    <location>
        <begin position="790"/>
        <end position="822"/>
    </location>
</feature>
<keyword evidence="5" id="KW-0862">Zinc</keyword>
<feature type="compositionally biased region" description="Polar residues" evidence="7">
    <location>
        <begin position="718"/>
        <end position="734"/>
    </location>
</feature>
<evidence type="ECO:0000259" key="8">
    <source>
        <dbReference type="PROSITE" id="PS50158"/>
    </source>
</evidence>
<feature type="domain" description="Integrase catalytic" evidence="9">
    <location>
        <begin position="2733"/>
        <end position="2908"/>
    </location>
</feature>
<feature type="compositionally biased region" description="Acidic residues" evidence="7">
    <location>
        <begin position="1796"/>
        <end position="1805"/>
    </location>
</feature>
<dbReference type="PANTHER" id="PTHR42648:SF32">
    <property type="entry name" value="RIBONUCLEASE H-LIKE DOMAIN, GAG-PRE-INTEGRASE DOMAIN PROTEIN-RELATED"/>
    <property type="match status" value="1"/>
</dbReference>
<feature type="non-terminal residue" evidence="10">
    <location>
        <position position="1"/>
    </location>
</feature>
<feature type="region of interest" description="Disordered" evidence="7">
    <location>
        <begin position="1577"/>
        <end position="1603"/>
    </location>
</feature>
<evidence type="ECO:0000256" key="7">
    <source>
        <dbReference type="SAM" id="MobiDB-lite"/>
    </source>
</evidence>
<evidence type="ECO:0000256" key="4">
    <source>
        <dbReference type="ARBA" id="ARBA00022801"/>
    </source>
</evidence>
<feature type="domain" description="Integrase catalytic" evidence="9">
    <location>
        <begin position="447"/>
        <end position="613"/>
    </location>
</feature>
<evidence type="ECO:0000256" key="3">
    <source>
        <dbReference type="ARBA" id="ARBA00022750"/>
    </source>
</evidence>
<keyword evidence="6" id="KW-0175">Coiled coil</keyword>
<evidence type="ECO:0000256" key="6">
    <source>
        <dbReference type="SAM" id="Coils"/>
    </source>
</evidence>
<evidence type="ECO:0000259" key="9">
    <source>
        <dbReference type="PROSITE" id="PS50994"/>
    </source>
</evidence>
<dbReference type="Pfam" id="PF00665">
    <property type="entry name" value="rve"/>
    <property type="match status" value="2"/>
</dbReference>
<dbReference type="InterPro" id="IPR001878">
    <property type="entry name" value="Znf_CCHC"/>
</dbReference>
<dbReference type="Pfam" id="PF25597">
    <property type="entry name" value="SH3_retrovirus"/>
    <property type="match status" value="2"/>
</dbReference>
<feature type="region of interest" description="Disordered" evidence="7">
    <location>
        <begin position="713"/>
        <end position="774"/>
    </location>
</feature>
<name>A0ABQ5D3F7_9ASTR</name>
<dbReference type="InterPro" id="IPR012337">
    <property type="entry name" value="RNaseH-like_sf"/>
</dbReference>
<keyword evidence="2" id="KW-0479">Metal-binding</keyword>
<keyword evidence="5" id="KW-0863">Zinc-finger</keyword>
<dbReference type="Pfam" id="PF07727">
    <property type="entry name" value="RVT_2"/>
    <property type="match status" value="1"/>
</dbReference>
<dbReference type="PANTHER" id="PTHR42648">
    <property type="entry name" value="TRANSPOSASE, PUTATIVE-RELATED"/>
    <property type="match status" value="1"/>
</dbReference>
<dbReference type="Proteomes" id="UP001151760">
    <property type="component" value="Unassembled WGS sequence"/>
</dbReference>
<feature type="compositionally biased region" description="Basic and acidic residues" evidence="7">
    <location>
        <begin position="1750"/>
        <end position="1773"/>
    </location>
</feature>
<keyword evidence="4" id="KW-0378">Hydrolase</keyword>
<dbReference type="InterPro" id="IPR025724">
    <property type="entry name" value="GAG-pre-integrase_dom"/>
</dbReference>
<gene>
    <name evidence="10" type="ORF">Tco_0923165</name>
</gene>
<evidence type="ECO:0000256" key="2">
    <source>
        <dbReference type="ARBA" id="ARBA00022723"/>
    </source>
</evidence>
<accession>A0ABQ5D3F7</accession>
<dbReference type="InterPro" id="IPR036397">
    <property type="entry name" value="RNaseH_sf"/>
</dbReference>
<feature type="region of interest" description="Disordered" evidence="7">
    <location>
        <begin position="3015"/>
        <end position="3036"/>
    </location>
</feature>
<dbReference type="Pfam" id="PF13976">
    <property type="entry name" value="gag_pre-integrs"/>
    <property type="match status" value="2"/>
</dbReference>
<feature type="compositionally biased region" description="Polar residues" evidence="7">
    <location>
        <begin position="795"/>
        <end position="812"/>
    </location>
</feature>
<keyword evidence="3" id="KW-0064">Aspartyl protease</keyword>
<dbReference type="PROSITE" id="PS50158">
    <property type="entry name" value="ZF_CCHC"/>
    <property type="match status" value="1"/>
</dbReference>
<dbReference type="Gene3D" id="3.30.420.10">
    <property type="entry name" value="Ribonuclease H-like superfamily/Ribonuclease H"/>
    <property type="match status" value="2"/>
</dbReference>
<dbReference type="InterPro" id="IPR036875">
    <property type="entry name" value="Znf_CCHC_sf"/>
</dbReference>
<feature type="compositionally biased region" description="Basic and acidic residues" evidence="7">
    <location>
        <begin position="750"/>
        <end position="764"/>
    </location>
</feature>
<dbReference type="SMART" id="SM00343">
    <property type="entry name" value="ZnF_C2HC"/>
    <property type="match status" value="2"/>
</dbReference>
<dbReference type="Gene3D" id="4.10.60.10">
    <property type="entry name" value="Zinc finger, CCHC-type"/>
    <property type="match status" value="1"/>
</dbReference>
<dbReference type="EMBL" id="BQNB010014818">
    <property type="protein sequence ID" value="GJT32746.1"/>
    <property type="molecule type" value="Genomic_DNA"/>
</dbReference>
<dbReference type="PROSITE" id="PS50994">
    <property type="entry name" value="INTEGRASE"/>
    <property type="match status" value="2"/>
</dbReference>